<proteinExistence type="predicted"/>
<organism evidence="1 2">
    <name type="scientific">[Clostridium] cellulosi</name>
    <dbReference type="NCBI Taxonomy" id="29343"/>
    <lineage>
        <taxon>Bacteria</taxon>
        <taxon>Bacillati</taxon>
        <taxon>Bacillota</taxon>
        <taxon>Clostridia</taxon>
        <taxon>Eubacteriales</taxon>
        <taxon>Oscillospiraceae</taxon>
        <taxon>Oscillospiraceae incertae sedis</taxon>
    </lineage>
</organism>
<keyword evidence="2" id="KW-1185">Reference proteome</keyword>
<protein>
    <submittedName>
        <fullName evidence="1">Uncharacterized protein</fullName>
    </submittedName>
</protein>
<evidence type="ECO:0000313" key="1">
    <source>
        <dbReference type="EMBL" id="CDZ24809.1"/>
    </source>
</evidence>
<dbReference type="AlphaFoldDB" id="A0A078KUM7"/>
<sequence length="271" mass="29663">MKRGFYPYSGPAGKDDPSRPYPRWYYPDADGTAFIVHNVQEYITAIDFFYRSVFGNSENTLWFIGLTTDIPTLLPQVLSSGNPFDETADISNFVAGIGAGRAYAYPEVLLQMAFHNIPTRLLEWSTNSIKALHDALSNTNSNLPATVFALDPLGLNRAASIEMSDSLHVPEALRAAAEKLSDALHAPEALSAEIAPLFGSSDRTSAGANSPFAVTAMDNNGKKRMFTVAPNSPQALAIERIPNSARYLFKIQVPSELRTLLLRQLQRVGLL</sequence>
<dbReference type="OrthoDB" id="9816036at2"/>
<dbReference type="EMBL" id="LM995447">
    <property type="protein sequence ID" value="CDZ24809.1"/>
    <property type="molecule type" value="Genomic_DNA"/>
</dbReference>
<accession>A0A078KUM7</accession>
<dbReference type="HOGENOM" id="CLU_1025655_0_0_9"/>
<reference evidence="2" key="1">
    <citation type="submission" date="2014-07" db="EMBL/GenBank/DDBJ databases">
        <authorList>
            <person name="Wibberg D."/>
        </authorList>
    </citation>
    <scope>NUCLEOTIDE SEQUENCE [LARGE SCALE GENOMIC DNA]</scope>
    <source>
        <strain evidence="2">DG5</strain>
    </source>
</reference>
<gene>
    <name evidence="1" type="ORF">CCDG5_1701</name>
</gene>
<dbReference type="PATRIC" id="fig|29343.3.peg.1796"/>
<dbReference type="Proteomes" id="UP000032431">
    <property type="component" value="Chromosome I"/>
</dbReference>
<name>A0A078KUM7_9FIRM</name>
<evidence type="ECO:0000313" key="2">
    <source>
        <dbReference type="Proteomes" id="UP000032431"/>
    </source>
</evidence>
<dbReference type="KEGG" id="ccel:CCDG5_1701"/>